<sequence>MKKITLLILAITTFQFGFGQNDCANALVVTAGSTTTVGMIDGTADNTCAWGTPGTAGEWYIYTAGVNGIATVSTDLPQNDGITNSDDTRVSIYTGTCAALECHSAGDDVSDTNYLTTLTFAVEAGTSYYILWDDRWLATGFDFTLTETAIDCTTATYPYSYDFGSIDTLIACYTIENTNTDAATWGINNGNDLDGDGSNDSVGLIFPPNPTVAKDDWLFLPVFNGIANADYAITAVYNALNNPVVANESFDIVILDAPSSTAASQNIIGSYSGITAVGTFGDNTGNDPITQAYSDTATYTPTTDGDFYVGIHATTPMATSGILFLFNLSVDETLGLSEFESNTFTHFYNKSTNDLTLNSSNLAFDNVELFNILGQSAMRKSLSQTSEVINLSNLNDGIYLAKVSIAGRTQTIKILKQ</sequence>
<evidence type="ECO:0000313" key="5">
    <source>
        <dbReference type="Proteomes" id="UP000284892"/>
    </source>
</evidence>
<evidence type="ECO:0000313" key="4">
    <source>
        <dbReference type="EMBL" id="RKE91960.1"/>
    </source>
</evidence>
<dbReference type="AlphaFoldDB" id="A0A420DFG3"/>
<dbReference type="Proteomes" id="UP000284892">
    <property type="component" value="Unassembled WGS sequence"/>
</dbReference>
<protein>
    <submittedName>
        <fullName evidence="4">Putative secreted protein (Por secretion system target)</fullName>
    </submittedName>
</protein>
<feature type="chain" id="PRO_5019372215" evidence="2">
    <location>
        <begin position="20"/>
        <end position="417"/>
    </location>
</feature>
<evidence type="ECO:0000259" key="3">
    <source>
        <dbReference type="Pfam" id="PF18962"/>
    </source>
</evidence>
<evidence type="ECO:0000256" key="1">
    <source>
        <dbReference type="ARBA" id="ARBA00022729"/>
    </source>
</evidence>
<keyword evidence="5" id="KW-1185">Reference proteome</keyword>
<evidence type="ECO:0000256" key="2">
    <source>
        <dbReference type="SAM" id="SignalP"/>
    </source>
</evidence>
<feature type="signal peptide" evidence="2">
    <location>
        <begin position="1"/>
        <end position="19"/>
    </location>
</feature>
<accession>A0A420DFG3</accession>
<dbReference type="InterPro" id="IPR026444">
    <property type="entry name" value="Secre_tail"/>
</dbReference>
<organism evidence="4 5">
    <name type="scientific">Ichthyenterobacterium magnum</name>
    <dbReference type="NCBI Taxonomy" id="1230530"/>
    <lineage>
        <taxon>Bacteria</taxon>
        <taxon>Pseudomonadati</taxon>
        <taxon>Bacteroidota</taxon>
        <taxon>Flavobacteriia</taxon>
        <taxon>Flavobacteriales</taxon>
        <taxon>Flavobacteriaceae</taxon>
        <taxon>Ichthyenterobacterium</taxon>
    </lineage>
</organism>
<dbReference type="NCBIfam" id="TIGR04183">
    <property type="entry name" value="Por_Secre_tail"/>
    <property type="match status" value="1"/>
</dbReference>
<dbReference type="RefSeq" id="WP_120202193.1">
    <property type="nucleotide sequence ID" value="NZ_RAQJ01000005.1"/>
</dbReference>
<feature type="domain" description="Secretion system C-terminal sorting" evidence="3">
    <location>
        <begin position="352"/>
        <end position="413"/>
    </location>
</feature>
<comment type="caution">
    <text evidence="4">The sequence shown here is derived from an EMBL/GenBank/DDBJ whole genome shotgun (WGS) entry which is preliminary data.</text>
</comment>
<keyword evidence="1 2" id="KW-0732">Signal</keyword>
<gene>
    <name evidence="4" type="ORF">BXY80_2391</name>
</gene>
<reference evidence="4 5" key="1">
    <citation type="submission" date="2018-09" db="EMBL/GenBank/DDBJ databases">
        <title>Genomic Encyclopedia of Archaeal and Bacterial Type Strains, Phase II (KMG-II): from individual species to whole genera.</title>
        <authorList>
            <person name="Goeker M."/>
        </authorList>
    </citation>
    <scope>NUCLEOTIDE SEQUENCE [LARGE SCALE GENOMIC DNA]</scope>
    <source>
        <strain evidence="4 5">DSM 26283</strain>
    </source>
</reference>
<dbReference type="OrthoDB" id="1401747at2"/>
<dbReference type="EMBL" id="RAQJ01000005">
    <property type="protein sequence ID" value="RKE91960.1"/>
    <property type="molecule type" value="Genomic_DNA"/>
</dbReference>
<name>A0A420DFG3_9FLAO</name>
<proteinExistence type="predicted"/>
<dbReference type="Pfam" id="PF18962">
    <property type="entry name" value="Por_Secre_tail"/>
    <property type="match status" value="1"/>
</dbReference>